<accession>A0ABV6MW15</accession>
<gene>
    <name evidence="2" type="ORF">ACFFH7_23660</name>
</gene>
<reference evidence="2 3" key="1">
    <citation type="submission" date="2024-09" db="EMBL/GenBank/DDBJ databases">
        <authorList>
            <person name="Sun Q."/>
            <person name="Mori K."/>
        </authorList>
    </citation>
    <scope>NUCLEOTIDE SEQUENCE [LARGE SCALE GENOMIC DNA]</scope>
    <source>
        <strain evidence="2 3">TBRC 1432</strain>
    </source>
</reference>
<sequence>MSDGIVKVTFAEIQQASQDVTNAANTVGGHLDTLKSKIAPIVADWTGDAAEAYQNAQRNWDAAAKDFKETLEAIGIAVRQAADGYESAEGSAKKLWG</sequence>
<name>A0ABV6MW15_9PSEU</name>
<comment type="caution">
    <text evidence="2">The sequence shown here is derived from an EMBL/GenBank/DDBJ whole genome shotgun (WGS) entry which is preliminary data.</text>
</comment>
<dbReference type="EMBL" id="JBHLUD010000007">
    <property type="protein sequence ID" value="MFC0544524.1"/>
    <property type="molecule type" value="Genomic_DNA"/>
</dbReference>
<dbReference type="SUPFAM" id="SSF140453">
    <property type="entry name" value="EsxAB dimer-like"/>
    <property type="match status" value="1"/>
</dbReference>
<dbReference type="Pfam" id="PF06013">
    <property type="entry name" value="WXG100"/>
    <property type="match status" value="1"/>
</dbReference>
<dbReference type="RefSeq" id="WP_273936006.1">
    <property type="nucleotide sequence ID" value="NZ_CP097263.1"/>
</dbReference>
<organism evidence="2 3">
    <name type="scientific">Kutzneria chonburiensis</name>
    <dbReference type="NCBI Taxonomy" id="1483604"/>
    <lineage>
        <taxon>Bacteria</taxon>
        <taxon>Bacillati</taxon>
        <taxon>Actinomycetota</taxon>
        <taxon>Actinomycetes</taxon>
        <taxon>Pseudonocardiales</taxon>
        <taxon>Pseudonocardiaceae</taxon>
        <taxon>Kutzneria</taxon>
    </lineage>
</organism>
<dbReference type="Proteomes" id="UP001589810">
    <property type="component" value="Unassembled WGS sequence"/>
</dbReference>
<dbReference type="InterPro" id="IPR036689">
    <property type="entry name" value="ESAT-6-like_sf"/>
</dbReference>
<comment type="similarity">
    <text evidence="1">Belongs to the WXG100 family.</text>
</comment>
<dbReference type="Gene3D" id="1.10.287.1060">
    <property type="entry name" value="ESAT-6-like"/>
    <property type="match status" value="1"/>
</dbReference>
<evidence type="ECO:0000313" key="2">
    <source>
        <dbReference type="EMBL" id="MFC0544524.1"/>
    </source>
</evidence>
<keyword evidence="3" id="KW-1185">Reference proteome</keyword>
<dbReference type="NCBIfam" id="TIGR03930">
    <property type="entry name" value="WXG100_ESAT6"/>
    <property type="match status" value="1"/>
</dbReference>
<proteinExistence type="inferred from homology"/>
<protein>
    <recommendedName>
        <fullName evidence="1">ESAT-6-like protein</fullName>
    </recommendedName>
</protein>
<dbReference type="InterPro" id="IPR010310">
    <property type="entry name" value="T7SS_ESAT-6-like"/>
</dbReference>
<evidence type="ECO:0000256" key="1">
    <source>
        <dbReference type="RuleBase" id="RU362001"/>
    </source>
</evidence>
<evidence type="ECO:0000313" key="3">
    <source>
        <dbReference type="Proteomes" id="UP001589810"/>
    </source>
</evidence>